<evidence type="ECO:0000256" key="11">
    <source>
        <dbReference type="SAM" id="Phobius"/>
    </source>
</evidence>
<feature type="region of interest" description="Disordered" evidence="10">
    <location>
        <begin position="35"/>
        <end position="93"/>
    </location>
</feature>
<keyword evidence="8 11" id="KW-1133">Transmembrane helix</keyword>
<dbReference type="AlphaFoldDB" id="A0A017T1B0"/>
<feature type="compositionally biased region" description="Pro residues" evidence="10">
    <location>
        <begin position="47"/>
        <end position="67"/>
    </location>
</feature>
<dbReference type="SUPFAM" id="SSF74653">
    <property type="entry name" value="TolA/TonB C-terminal domain"/>
    <property type="match status" value="1"/>
</dbReference>
<dbReference type="EMBL" id="ASRX01000057">
    <property type="protein sequence ID" value="EYF02615.1"/>
    <property type="molecule type" value="Genomic_DNA"/>
</dbReference>
<keyword evidence="6 11" id="KW-0812">Transmembrane</keyword>
<dbReference type="InterPro" id="IPR003538">
    <property type="entry name" value="TonB"/>
</dbReference>
<dbReference type="OrthoDB" id="9810145at2"/>
<comment type="subcellular location">
    <subcellularLocation>
        <location evidence="1">Cell inner membrane</location>
        <topology evidence="1">Single-pass membrane protein</topology>
        <orientation evidence="1">Periplasmic side</orientation>
    </subcellularLocation>
</comment>
<keyword evidence="7" id="KW-0653">Protein transport</keyword>
<evidence type="ECO:0000256" key="9">
    <source>
        <dbReference type="ARBA" id="ARBA00023136"/>
    </source>
</evidence>
<name>A0A017T1B0_9BACT</name>
<keyword evidence="3" id="KW-0813">Transport</keyword>
<dbReference type="Gene3D" id="3.30.1150.10">
    <property type="match status" value="1"/>
</dbReference>
<evidence type="ECO:0000256" key="1">
    <source>
        <dbReference type="ARBA" id="ARBA00004383"/>
    </source>
</evidence>
<comment type="similarity">
    <text evidence="2">Belongs to the TonB family.</text>
</comment>
<evidence type="ECO:0000256" key="7">
    <source>
        <dbReference type="ARBA" id="ARBA00022927"/>
    </source>
</evidence>
<sequence length="244" mass="24821">MQRTSLLYVVSIAAHALIAASVLTIKERERRENIAISVSESKKKAPEPPAPIETPPLPEPPDKPAPQPKRAAKVVAEPKAEAPPPEAKAASPSAALDALPDFGLTLSGGVGPGGMAVPGGSGPGPVAAAAAPQAAATAAPTARKTLAPRPVDECADALVKPKPRRVPQPAYTASAREANVQGRVRVEVTVGAEGQVTAARILSGLGHGLDEAALEAARRGSFEPATRCGKAVSATFVIAMRFSL</sequence>
<dbReference type="Pfam" id="PF03544">
    <property type="entry name" value="TonB_C"/>
    <property type="match status" value="1"/>
</dbReference>
<dbReference type="eggNOG" id="COG0810">
    <property type="taxonomic scope" value="Bacteria"/>
</dbReference>
<feature type="domain" description="TonB C-terminal" evidence="12">
    <location>
        <begin position="156"/>
        <end position="244"/>
    </location>
</feature>
<dbReference type="GO" id="GO:0031992">
    <property type="term" value="F:energy transducer activity"/>
    <property type="evidence" value="ECO:0007669"/>
    <property type="project" value="InterPro"/>
</dbReference>
<proteinExistence type="inferred from homology"/>
<evidence type="ECO:0000256" key="6">
    <source>
        <dbReference type="ARBA" id="ARBA00022692"/>
    </source>
</evidence>
<dbReference type="PRINTS" id="PR01374">
    <property type="entry name" value="TONBPROTEIN"/>
</dbReference>
<dbReference type="GO" id="GO:0005886">
    <property type="term" value="C:plasma membrane"/>
    <property type="evidence" value="ECO:0007669"/>
    <property type="project" value="UniProtKB-SubCell"/>
</dbReference>
<keyword evidence="5" id="KW-0997">Cell inner membrane</keyword>
<evidence type="ECO:0000256" key="8">
    <source>
        <dbReference type="ARBA" id="ARBA00022989"/>
    </source>
</evidence>
<dbReference type="PANTHER" id="PTHR33446:SF2">
    <property type="entry name" value="PROTEIN TONB"/>
    <property type="match status" value="1"/>
</dbReference>
<dbReference type="GO" id="GO:0030288">
    <property type="term" value="C:outer membrane-bounded periplasmic space"/>
    <property type="evidence" value="ECO:0007669"/>
    <property type="project" value="InterPro"/>
</dbReference>
<dbReference type="GO" id="GO:0015031">
    <property type="term" value="P:protein transport"/>
    <property type="evidence" value="ECO:0007669"/>
    <property type="project" value="UniProtKB-KW"/>
</dbReference>
<dbReference type="InterPro" id="IPR006260">
    <property type="entry name" value="TonB/TolA_C"/>
</dbReference>
<evidence type="ECO:0000256" key="4">
    <source>
        <dbReference type="ARBA" id="ARBA00022475"/>
    </source>
</evidence>
<dbReference type="GO" id="GO:0015891">
    <property type="term" value="P:siderophore transport"/>
    <property type="evidence" value="ECO:0007669"/>
    <property type="project" value="InterPro"/>
</dbReference>
<dbReference type="Proteomes" id="UP000019678">
    <property type="component" value="Unassembled WGS sequence"/>
</dbReference>
<evidence type="ECO:0000313" key="13">
    <source>
        <dbReference type="EMBL" id="EYF02615.1"/>
    </source>
</evidence>
<gene>
    <name evidence="13" type="ORF">CAP_6645</name>
</gene>
<dbReference type="STRING" id="1192034.CAP_6645"/>
<organism evidence="13 14">
    <name type="scientific">Chondromyces apiculatus DSM 436</name>
    <dbReference type="NCBI Taxonomy" id="1192034"/>
    <lineage>
        <taxon>Bacteria</taxon>
        <taxon>Pseudomonadati</taxon>
        <taxon>Myxococcota</taxon>
        <taxon>Polyangia</taxon>
        <taxon>Polyangiales</taxon>
        <taxon>Polyangiaceae</taxon>
        <taxon>Chondromyces</taxon>
    </lineage>
</organism>
<protein>
    <submittedName>
        <fullName evidence="13">TonB family protein</fullName>
    </submittedName>
</protein>
<keyword evidence="14" id="KW-1185">Reference proteome</keyword>
<reference evidence="13 14" key="1">
    <citation type="submission" date="2013-05" db="EMBL/GenBank/DDBJ databases">
        <title>Genome assembly of Chondromyces apiculatus DSM 436.</title>
        <authorList>
            <person name="Sharma G."/>
            <person name="Khatri I."/>
            <person name="Kaur C."/>
            <person name="Mayilraj S."/>
            <person name="Subramanian S."/>
        </authorList>
    </citation>
    <scope>NUCLEOTIDE SEQUENCE [LARGE SCALE GENOMIC DNA]</scope>
    <source>
        <strain evidence="13 14">DSM 436</strain>
    </source>
</reference>
<accession>A0A017T1B0</accession>
<feature type="transmembrane region" description="Helical" evidence="11">
    <location>
        <begin position="6"/>
        <end position="25"/>
    </location>
</feature>
<evidence type="ECO:0000313" key="14">
    <source>
        <dbReference type="Proteomes" id="UP000019678"/>
    </source>
</evidence>
<dbReference type="RefSeq" id="WP_156041278.1">
    <property type="nucleotide sequence ID" value="NZ_ASRX01000057.1"/>
</dbReference>
<dbReference type="NCBIfam" id="TIGR01352">
    <property type="entry name" value="tonB_Cterm"/>
    <property type="match status" value="1"/>
</dbReference>
<keyword evidence="9 11" id="KW-0472">Membrane</keyword>
<dbReference type="GO" id="GO:0055085">
    <property type="term" value="P:transmembrane transport"/>
    <property type="evidence" value="ECO:0007669"/>
    <property type="project" value="InterPro"/>
</dbReference>
<evidence type="ECO:0000259" key="12">
    <source>
        <dbReference type="PROSITE" id="PS52015"/>
    </source>
</evidence>
<keyword evidence="4" id="KW-1003">Cell membrane</keyword>
<dbReference type="InterPro" id="IPR037682">
    <property type="entry name" value="TonB_C"/>
</dbReference>
<evidence type="ECO:0000256" key="2">
    <source>
        <dbReference type="ARBA" id="ARBA00006555"/>
    </source>
</evidence>
<dbReference type="PANTHER" id="PTHR33446">
    <property type="entry name" value="PROTEIN TONB-RELATED"/>
    <property type="match status" value="1"/>
</dbReference>
<evidence type="ECO:0000256" key="10">
    <source>
        <dbReference type="SAM" id="MobiDB-lite"/>
    </source>
</evidence>
<dbReference type="PROSITE" id="PS52015">
    <property type="entry name" value="TONB_CTD"/>
    <property type="match status" value="1"/>
</dbReference>
<comment type="caution">
    <text evidence="13">The sequence shown here is derived from an EMBL/GenBank/DDBJ whole genome shotgun (WGS) entry which is preliminary data.</text>
</comment>
<evidence type="ECO:0000256" key="3">
    <source>
        <dbReference type="ARBA" id="ARBA00022448"/>
    </source>
</evidence>
<dbReference type="InterPro" id="IPR051045">
    <property type="entry name" value="TonB-dependent_transducer"/>
</dbReference>
<evidence type="ECO:0000256" key="5">
    <source>
        <dbReference type="ARBA" id="ARBA00022519"/>
    </source>
</evidence>